<accession>A0A438EP30</accession>
<gene>
    <name evidence="6" type="primary">DIR25_1</name>
    <name evidence="6" type="ORF">CK203_080268</name>
</gene>
<reference evidence="6 7" key="1">
    <citation type="journal article" date="2018" name="PLoS Genet.">
        <title>Population sequencing reveals clonal diversity and ancestral inbreeding in the grapevine cultivar Chardonnay.</title>
        <authorList>
            <person name="Roach M.J."/>
            <person name="Johnson D.L."/>
            <person name="Bohlmann J."/>
            <person name="van Vuuren H.J."/>
            <person name="Jones S.J."/>
            <person name="Pretorius I.S."/>
            <person name="Schmidt S.A."/>
            <person name="Borneman A.R."/>
        </authorList>
    </citation>
    <scope>NUCLEOTIDE SEQUENCE [LARGE SCALE GENOMIC DNA]</scope>
    <source>
        <strain evidence="7">cv. Chardonnay</strain>
        <tissue evidence="6">Leaf</tissue>
    </source>
</reference>
<sequence length="358" mass="36019">MAVQKLISFSAKAVAYLLLLTVTIAFSTSARVLEEQPELPISLSGASNSVQQPVAGVAPIATPAVAQPNPGVAAAATPAAAQPNPGAAAQPNPGAAAQPNPGAAVQPNPGVAAQPNPGAVAATSGGMAHDDHPLSFFMHDILGGSNPSARAVTGIVTNPAVNGQVPFAKPNGALLPVNNGVPLNSGNSGLINNNNIPFLTGLSGITPTVIPNNGNNLFNGGNGLPVGNGGQYLAGSSLQKLMFGTMTVIDDELTEGHELGSGSVGKAQGFYVASSEDGTSQTMAFTAMFQSGSYADSLSFFGVHRTAVSESQLAIMGGTGKYVNAKGFATVKTIPPTHQQATTDGVETLLEFTVYVTY</sequence>
<comment type="similarity">
    <text evidence="1 4">Belongs to the plant dirigent protein family.</text>
</comment>
<feature type="compositionally biased region" description="Low complexity" evidence="5">
    <location>
        <begin position="75"/>
        <end position="110"/>
    </location>
</feature>
<keyword evidence="4" id="KW-0052">Apoplast</keyword>
<name>A0A438EP30_VITVI</name>
<evidence type="ECO:0000256" key="1">
    <source>
        <dbReference type="ARBA" id="ARBA00010746"/>
    </source>
</evidence>
<dbReference type="Proteomes" id="UP000288805">
    <property type="component" value="Unassembled WGS sequence"/>
</dbReference>
<dbReference type="Gene3D" id="2.40.480.10">
    <property type="entry name" value="Allene oxide cyclase-like"/>
    <property type="match status" value="1"/>
</dbReference>
<dbReference type="InterPro" id="IPR044859">
    <property type="entry name" value="Allene_oxi_cyc_Dirigent"/>
</dbReference>
<feature type="region of interest" description="Disordered" evidence="5">
    <location>
        <begin position="75"/>
        <end position="126"/>
    </location>
</feature>
<evidence type="ECO:0000313" key="6">
    <source>
        <dbReference type="EMBL" id="RVW49427.1"/>
    </source>
</evidence>
<dbReference type="Pfam" id="PF03018">
    <property type="entry name" value="Dirigent"/>
    <property type="match status" value="1"/>
</dbReference>
<comment type="subcellular location">
    <subcellularLocation>
        <location evidence="4">Secreted</location>
        <location evidence="4">Extracellular space</location>
        <location evidence="4">Apoplast</location>
    </subcellularLocation>
</comment>
<comment type="function">
    <text evidence="4">Dirigent proteins impart stereoselectivity on the phenoxy radical-coupling reaction, yielding optically active lignans from two molecules of coniferyl alcohol in the biosynthesis of lignans, flavonolignans, and alkaloids and thus plays a central role in plant secondary metabolism.</text>
</comment>
<dbReference type="InterPro" id="IPR004265">
    <property type="entry name" value="Dirigent"/>
</dbReference>
<comment type="caution">
    <text evidence="6">The sequence shown here is derived from an EMBL/GenBank/DDBJ whole genome shotgun (WGS) entry which is preliminary data.</text>
</comment>
<dbReference type="PANTHER" id="PTHR46215:SF5">
    <property type="entry name" value="DIRIGENT PROTEIN"/>
    <property type="match status" value="1"/>
</dbReference>
<evidence type="ECO:0000256" key="4">
    <source>
        <dbReference type="RuleBase" id="RU363099"/>
    </source>
</evidence>
<evidence type="ECO:0000256" key="2">
    <source>
        <dbReference type="ARBA" id="ARBA00011738"/>
    </source>
</evidence>
<dbReference type="GO" id="GO:0009699">
    <property type="term" value="P:phenylpropanoid biosynthetic process"/>
    <property type="evidence" value="ECO:0007669"/>
    <property type="project" value="UniProtKB-ARBA"/>
</dbReference>
<evidence type="ECO:0000313" key="7">
    <source>
        <dbReference type="Proteomes" id="UP000288805"/>
    </source>
</evidence>
<organism evidence="6 7">
    <name type="scientific">Vitis vinifera</name>
    <name type="common">Grape</name>
    <dbReference type="NCBI Taxonomy" id="29760"/>
    <lineage>
        <taxon>Eukaryota</taxon>
        <taxon>Viridiplantae</taxon>
        <taxon>Streptophyta</taxon>
        <taxon>Embryophyta</taxon>
        <taxon>Tracheophyta</taxon>
        <taxon>Spermatophyta</taxon>
        <taxon>Magnoliopsida</taxon>
        <taxon>eudicotyledons</taxon>
        <taxon>Gunneridae</taxon>
        <taxon>Pentapetalae</taxon>
        <taxon>rosids</taxon>
        <taxon>Vitales</taxon>
        <taxon>Vitaceae</taxon>
        <taxon>Viteae</taxon>
        <taxon>Vitis</taxon>
    </lineage>
</organism>
<comment type="subunit">
    <text evidence="2 4">Homodimer.</text>
</comment>
<evidence type="ECO:0000256" key="5">
    <source>
        <dbReference type="SAM" id="MobiDB-lite"/>
    </source>
</evidence>
<evidence type="ECO:0000256" key="3">
    <source>
        <dbReference type="ARBA" id="ARBA00022525"/>
    </source>
</evidence>
<proteinExistence type="inferred from homology"/>
<dbReference type="EMBL" id="QGNW01001227">
    <property type="protein sequence ID" value="RVW49427.1"/>
    <property type="molecule type" value="Genomic_DNA"/>
</dbReference>
<dbReference type="PANTHER" id="PTHR46215">
    <property type="entry name" value="DIRIGENT PROTEIN 24-RELATED"/>
    <property type="match status" value="1"/>
</dbReference>
<protein>
    <recommendedName>
        <fullName evidence="4">Dirigent protein</fullName>
    </recommendedName>
</protein>
<keyword evidence="3 4" id="KW-0964">Secreted</keyword>
<dbReference type="AlphaFoldDB" id="A0A438EP30"/>
<dbReference type="GO" id="GO:0048046">
    <property type="term" value="C:apoplast"/>
    <property type="evidence" value="ECO:0007669"/>
    <property type="project" value="UniProtKB-SubCell"/>
</dbReference>